<feature type="domain" description="Potexviruses and carlaviruses coat protein" evidence="5">
    <location>
        <begin position="27"/>
        <end position="156"/>
    </location>
</feature>
<evidence type="ECO:0000256" key="3">
    <source>
        <dbReference type="ARBA" id="ARBA00022561"/>
    </source>
</evidence>
<evidence type="ECO:0000256" key="1">
    <source>
        <dbReference type="ARBA" id="ARBA00004328"/>
    </source>
</evidence>
<dbReference type="GO" id="GO:0005198">
    <property type="term" value="F:structural molecule activity"/>
    <property type="evidence" value="ECO:0007669"/>
    <property type="project" value="InterPro"/>
</dbReference>
<comment type="subcellular location">
    <subcellularLocation>
        <location evidence="1">Virion</location>
    </subcellularLocation>
</comment>
<gene>
    <name evidence="6" type="primary">ORF4</name>
</gene>
<evidence type="ECO:0000256" key="2">
    <source>
        <dbReference type="ARBA" id="ARBA00022497"/>
    </source>
</evidence>
<name>A0A0F7KLQ5_9VIRU</name>
<keyword evidence="2" id="KW-1139">Helical capsid protein</keyword>
<dbReference type="Pfam" id="PF00286">
    <property type="entry name" value="Flexi_CP"/>
    <property type="match status" value="1"/>
</dbReference>
<reference evidence="6" key="1">
    <citation type="journal article" date="2015" name="Plant Pathol.">
        <title>Characterisation of the first two viruses described from wild populations of hammer orchids (Drakaea spp.) in Australia.</title>
        <authorList>
            <person name="Ong J.W.L."/>
            <person name="Phillips R.D."/>
            <person name="Dixon K.W."/>
            <person name="Jones M.G.K."/>
            <person name="Wylie S.J."/>
        </authorList>
    </citation>
    <scope>NUCLEOTIDE SEQUENCE</scope>
    <source>
        <strain evidence="6">Capel</strain>
    </source>
</reference>
<evidence type="ECO:0000256" key="4">
    <source>
        <dbReference type="ARBA" id="ARBA00022844"/>
    </source>
</evidence>
<dbReference type="InterPro" id="IPR000052">
    <property type="entry name" value="Pltvir_coat"/>
</dbReference>
<dbReference type="GO" id="GO:0019029">
    <property type="term" value="C:helical viral capsid"/>
    <property type="evidence" value="ECO:0007669"/>
    <property type="project" value="UniProtKB-KW"/>
</dbReference>
<organism evidence="6">
    <name type="scientific">Donkey orchid symptomless virus</name>
    <dbReference type="NCBI Taxonomy" id="1400526"/>
    <lineage>
        <taxon>Viruses</taxon>
        <taxon>Riboviria</taxon>
        <taxon>Orthornavirae</taxon>
        <taxon>Kitrinoviricota</taxon>
        <taxon>Alsuviricetes</taxon>
        <taxon>Tymovirales</taxon>
        <taxon>Alphaflexiviridae</taxon>
        <taxon>Platypuvirus</taxon>
        <taxon>Platypuvirus asinorchis</taxon>
    </lineage>
</organism>
<dbReference type="EMBL" id="KP760463">
    <property type="protein sequence ID" value="AKH39767.1"/>
    <property type="molecule type" value="Genomic_RNA"/>
</dbReference>
<evidence type="ECO:0000313" key="6">
    <source>
        <dbReference type="EMBL" id="AKH39767.1"/>
    </source>
</evidence>
<protein>
    <submittedName>
        <fullName evidence="6">Coat protein</fullName>
    </submittedName>
</protein>
<proteinExistence type="predicted"/>
<sequence length="202" mass="22023">MSEPKPSDELFPTAPDGYLILDETISSNSVATLEQVQTIHAALGADAPKVALALAFACADQGASAYVIPVGKHGEMTLSKAAEIVRKSCTLRQFCMYYSKVVYDSMKSKDRAPSNWVRKGFTYETRFAAFDFFAGTYSAAVPDPPYALRYRPTPEEIAMHNKNAYALIEMSRRAGNSSTLGVITAAQQTQQPSKHLSLGNLN</sequence>
<evidence type="ECO:0000259" key="5">
    <source>
        <dbReference type="Pfam" id="PF00286"/>
    </source>
</evidence>
<accession>A0A0F7KLQ5</accession>
<keyword evidence="4" id="KW-0946">Virion</keyword>
<keyword evidence="3 6" id="KW-0167">Capsid protein</keyword>
<dbReference type="PRINTS" id="PR00232">
    <property type="entry name" value="POTXCARLCOAT"/>
</dbReference>